<name>A0A5M9ZIS6_9BIFI</name>
<dbReference type="InterPro" id="IPR008523">
    <property type="entry name" value="DUF805"/>
</dbReference>
<proteinExistence type="predicted"/>
<comment type="caution">
    <text evidence="3">The sequence shown here is derived from an EMBL/GenBank/DDBJ whole genome shotgun (WGS) entry which is preliminary data.</text>
</comment>
<dbReference type="PANTHER" id="PTHR34980:SF2">
    <property type="entry name" value="INNER MEMBRANE PROTEIN YHAH-RELATED"/>
    <property type="match status" value="1"/>
</dbReference>
<keyword evidence="2" id="KW-0812">Transmembrane</keyword>
<dbReference type="PANTHER" id="PTHR34980">
    <property type="entry name" value="INNER MEMBRANE PROTEIN-RELATED-RELATED"/>
    <property type="match status" value="1"/>
</dbReference>
<gene>
    <name evidence="3" type="ORF">EMO91_10955</name>
</gene>
<dbReference type="Proteomes" id="UP000410049">
    <property type="component" value="Unassembled WGS sequence"/>
</dbReference>
<evidence type="ECO:0000256" key="2">
    <source>
        <dbReference type="SAM" id="Phobius"/>
    </source>
</evidence>
<evidence type="ECO:0000313" key="3">
    <source>
        <dbReference type="EMBL" id="KAA8826566.1"/>
    </source>
</evidence>
<organism evidence="3 4">
    <name type="scientific">Bifidobacterium myosotis</name>
    <dbReference type="NCBI Taxonomy" id="1630166"/>
    <lineage>
        <taxon>Bacteria</taxon>
        <taxon>Bacillati</taxon>
        <taxon>Actinomycetota</taxon>
        <taxon>Actinomycetes</taxon>
        <taxon>Bifidobacteriales</taxon>
        <taxon>Bifidobacteriaceae</taxon>
        <taxon>Bifidobacterium</taxon>
    </lineage>
</organism>
<feature type="compositionally biased region" description="Basic and acidic residues" evidence="1">
    <location>
        <begin position="1"/>
        <end position="10"/>
    </location>
</feature>
<feature type="transmembrane region" description="Helical" evidence="2">
    <location>
        <begin position="220"/>
        <end position="243"/>
    </location>
</feature>
<dbReference type="GO" id="GO:0005886">
    <property type="term" value="C:plasma membrane"/>
    <property type="evidence" value="ECO:0007669"/>
    <property type="project" value="TreeGrafter"/>
</dbReference>
<dbReference type="RefSeq" id="WP_150379989.1">
    <property type="nucleotide sequence ID" value="NZ_RZUH01000010.1"/>
</dbReference>
<protein>
    <submittedName>
        <fullName evidence="3">DUF805 domain-containing protein</fullName>
    </submittedName>
</protein>
<dbReference type="Pfam" id="PF05656">
    <property type="entry name" value="DUF805"/>
    <property type="match status" value="1"/>
</dbReference>
<evidence type="ECO:0000256" key="1">
    <source>
        <dbReference type="SAM" id="MobiDB-lite"/>
    </source>
</evidence>
<reference evidence="3 4" key="1">
    <citation type="journal article" date="2019" name="Syst. Appl. Microbiol.">
        <title>Characterization of Bifidobacterium species in feaces of the Egyptian fruit bat: Description of B. vespertilionis sp. nov. and B. rousetti sp. nov.</title>
        <authorList>
            <person name="Modesto M."/>
            <person name="Satti M."/>
            <person name="Watanabe K."/>
            <person name="Puglisi E."/>
            <person name="Morelli L."/>
            <person name="Huang C.-H."/>
            <person name="Liou J.-S."/>
            <person name="Miyashita M."/>
            <person name="Tamura T."/>
            <person name="Saito S."/>
            <person name="Mori K."/>
            <person name="Huang L."/>
            <person name="Sciavilla P."/>
            <person name="Sandri C."/>
            <person name="Spiezio C."/>
            <person name="Vitali F."/>
            <person name="Cavalieri D."/>
            <person name="Perpetuini G."/>
            <person name="Tofalo R."/>
            <person name="Bonetti A."/>
            <person name="Arita M."/>
            <person name="Mattarelli P."/>
        </authorList>
    </citation>
    <scope>NUCLEOTIDE SEQUENCE [LARGE SCALE GENOMIC DNA]</scope>
    <source>
        <strain evidence="3 4">RST17</strain>
    </source>
</reference>
<dbReference type="EMBL" id="RZUH01000010">
    <property type="protein sequence ID" value="KAA8826566.1"/>
    <property type="molecule type" value="Genomic_DNA"/>
</dbReference>
<keyword evidence="2" id="KW-0472">Membrane</keyword>
<feature type="transmembrane region" description="Helical" evidence="2">
    <location>
        <begin position="191"/>
        <end position="208"/>
    </location>
</feature>
<accession>A0A5M9ZIS6</accession>
<evidence type="ECO:0000313" key="4">
    <source>
        <dbReference type="Proteomes" id="UP000410049"/>
    </source>
</evidence>
<feature type="transmembrane region" description="Helical" evidence="2">
    <location>
        <begin position="255"/>
        <end position="282"/>
    </location>
</feature>
<feature type="compositionally biased region" description="Low complexity" evidence="1">
    <location>
        <begin position="38"/>
        <end position="48"/>
    </location>
</feature>
<feature type="region of interest" description="Disordered" evidence="1">
    <location>
        <begin position="1"/>
        <end position="84"/>
    </location>
</feature>
<keyword evidence="2" id="KW-1133">Transmembrane helix</keyword>
<sequence length="303" mass="32426">MNRSDPDHVPEPNIPGVRRGNADGLTTNKVPTPAEPTQSLPSQHSQSPQPQPPQHSENPFTPQPGASGDNGPGDNGFAAPCYPAAGNPSPNPYAVNVPQPPRQWLLHDEPPLWAPWYGIGFGKAIARFFRKTFIFHGRASRGEYWWAFLFNILVVGAVGVAAYGVGELIGVSDTAGTKYGSSPLDDFMDNAAALAQLVLFIPNLSLAVRRLHDENRRGWWVLLPAALQIGAVAVFIGTIIAMAQASGGTLDDVDSAQAVIVSLLAFFGMYLLSLLASIVLMIGPSNPKGMRFDRPGAPRYPGQ</sequence>
<feature type="transmembrane region" description="Helical" evidence="2">
    <location>
        <begin position="144"/>
        <end position="165"/>
    </location>
</feature>
<dbReference type="AlphaFoldDB" id="A0A5M9ZIS6"/>